<reference evidence="4" key="2">
    <citation type="submission" date="2020-04" db="EMBL/GenBank/DDBJ databases">
        <authorList>
            <consortium name="NCBI Genome Project"/>
        </authorList>
    </citation>
    <scope>NUCLEOTIDE SEQUENCE</scope>
    <source>
        <strain evidence="4">CBS 304.34</strain>
    </source>
</reference>
<dbReference type="AlphaFoldDB" id="A0A6A6Z736"/>
<evidence type="ECO:0000256" key="1">
    <source>
        <dbReference type="SAM" id="MobiDB-lite"/>
    </source>
</evidence>
<dbReference type="GeneID" id="54453559"/>
<dbReference type="EMBL" id="MU003693">
    <property type="protein sequence ID" value="KAF2816519.1"/>
    <property type="molecule type" value="Genomic_DNA"/>
</dbReference>
<feature type="region of interest" description="Disordered" evidence="1">
    <location>
        <begin position="94"/>
        <end position="129"/>
    </location>
</feature>
<reference evidence="2 4" key="1">
    <citation type="journal article" date="2020" name="Stud. Mycol.">
        <title>101 Dothideomycetes genomes: a test case for predicting lifestyles and emergence of pathogens.</title>
        <authorList>
            <person name="Haridas S."/>
            <person name="Albert R."/>
            <person name="Binder M."/>
            <person name="Bloem J."/>
            <person name="Labutti K."/>
            <person name="Salamov A."/>
            <person name="Andreopoulos B."/>
            <person name="Baker S."/>
            <person name="Barry K."/>
            <person name="Bills G."/>
            <person name="Bluhm B."/>
            <person name="Cannon C."/>
            <person name="Castanera R."/>
            <person name="Culley D."/>
            <person name="Daum C."/>
            <person name="Ezra D."/>
            <person name="Gonzalez J."/>
            <person name="Henrissat B."/>
            <person name="Kuo A."/>
            <person name="Liang C."/>
            <person name="Lipzen A."/>
            <person name="Lutzoni F."/>
            <person name="Magnuson J."/>
            <person name="Mondo S."/>
            <person name="Nolan M."/>
            <person name="Ohm R."/>
            <person name="Pangilinan J."/>
            <person name="Park H.-J."/>
            <person name="Ramirez L."/>
            <person name="Alfaro M."/>
            <person name="Sun H."/>
            <person name="Tritt A."/>
            <person name="Yoshinaga Y."/>
            <person name="Zwiers L.-H."/>
            <person name="Turgeon B."/>
            <person name="Goodwin S."/>
            <person name="Spatafora J."/>
            <person name="Crous P."/>
            <person name="Grigoriev I."/>
        </authorList>
    </citation>
    <scope>NUCLEOTIDE SEQUENCE</scope>
    <source>
        <strain evidence="2 4">CBS 304.34</strain>
    </source>
</reference>
<evidence type="ECO:0000313" key="2">
    <source>
        <dbReference type="EMBL" id="KAF2816519.1"/>
    </source>
</evidence>
<evidence type="ECO:0000313" key="3">
    <source>
        <dbReference type="Proteomes" id="UP000504636"/>
    </source>
</evidence>
<feature type="compositionally biased region" description="Low complexity" evidence="1">
    <location>
        <begin position="94"/>
        <end position="113"/>
    </location>
</feature>
<name>A0A6A6Z736_9PEZI</name>
<dbReference type="Proteomes" id="UP000504636">
    <property type="component" value="Unplaced"/>
</dbReference>
<feature type="compositionally biased region" description="Polar residues" evidence="1">
    <location>
        <begin position="36"/>
        <end position="57"/>
    </location>
</feature>
<protein>
    <submittedName>
        <fullName evidence="2 4">Uncharacterized protein</fullName>
    </submittedName>
</protein>
<sequence length="129" mass="14286">MSRQHSCPRRHLLSWPAPSEQARFKMTPSRRHERPTSTPAWRNSPSPQRPESLSIPSPSYLGPKDPGLCQEQARGLLLLLQLLSAHLRHLSSPSITTRSLLSPLPPALHSKPSCSLHPPARLHAPETPG</sequence>
<keyword evidence="3" id="KW-1185">Reference proteome</keyword>
<feature type="compositionally biased region" description="Basic residues" evidence="1">
    <location>
        <begin position="1"/>
        <end position="12"/>
    </location>
</feature>
<feature type="region of interest" description="Disordered" evidence="1">
    <location>
        <begin position="1"/>
        <end position="67"/>
    </location>
</feature>
<accession>A0A6A6Z736</accession>
<organism evidence="2">
    <name type="scientific">Mytilinidion resinicola</name>
    <dbReference type="NCBI Taxonomy" id="574789"/>
    <lineage>
        <taxon>Eukaryota</taxon>
        <taxon>Fungi</taxon>
        <taxon>Dikarya</taxon>
        <taxon>Ascomycota</taxon>
        <taxon>Pezizomycotina</taxon>
        <taxon>Dothideomycetes</taxon>
        <taxon>Pleosporomycetidae</taxon>
        <taxon>Mytilinidiales</taxon>
        <taxon>Mytilinidiaceae</taxon>
        <taxon>Mytilinidion</taxon>
    </lineage>
</organism>
<reference evidence="4" key="3">
    <citation type="submission" date="2025-04" db="UniProtKB">
        <authorList>
            <consortium name="RefSeq"/>
        </authorList>
    </citation>
    <scope>IDENTIFICATION</scope>
    <source>
        <strain evidence="4">CBS 304.34</strain>
    </source>
</reference>
<dbReference type="RefSeq" id="XP_033583483.1">
    <property type="nucleotide sequence ID" value="XM_033712666.1"/>
</dbReference>
<proteinExistence type="predicted"/>
<gene>
    <name evidence="2 4" type="ORF">BDZ99DRAFT_138105</name>
</gene>
<evidence type="ECO:0000313" key="4">
    <source>
        <dbReference type="RefSeq" id="XP_033583483.1"/>
    </source>
</evidence>